<keyword evidence="5" id="KW-1185">Reference proteome</keyword>
<dbReference type="EMBL" id="JBHRYJ010000002">
    <property type="protein sequence ID" value="MFC3676406.1"/>
    <property type="molecule type" value="Genomic_DNA"/>
</dbReference>
<accession>A0ABV7VFY7</accession>
<dbReference type="InterPro" id="IPR029442">
    <property type="entry name" value="GyrI-like"/>
</dbReference>
<protein>
    <submittedName>
        <fullName evidence="4">GyrI-like domain-containing protein</fullName>
    </submittedName>
</protein>
<name>A0ABV7VFY7_9PROT</name>
<evidence type="ECO:0000256" key="2">
    <source>
        <dbReference type="ARBA" id="ARBA00023163"/>
    </source>
</evidence>
<dbReference type="PROSITE" id="PS01124">
    <property type="entry name" value="HTH_ARAC_FAMILY_2"/>
    <property type="match status" value="1"/>
</dbReference>
<proteinExistence type="predicted"/>
<evidence type="ECO:0000259" key="3">
    <source>
        <dbReference type="PROSITE" id="PS01124"/>
    </source>
</evidence>
<dbReference type="InterPro" id="IPR018060">
    <property type="entry name" value="HTH_AraC"/>
</dbReference>
<dbReference type="PANTHER" id="PTHR40055:SF1">
    <property type="entry name" value="TRANSCRIPTIONAL REGULATOR YGIV-RELATED"/>
    <property type="match status" value="1"/>
</dbReference>
<reference evidence="5" key="1">
    <citation type="journal article" date="2019" name="Int. J. Syst. Evol. Microbiol.">
        <title>The Global Catalogue of Microorganisms (GCM) 10K type strain sequencing project: providing services to taxonomists for standard genome sequencing and annotation.</title>
        <authorList>
            <consortium name="The Broad Institute Genomics Platform"/>
            <consortium name="The Broad Institute Genome Sequencing Center for Infectious Disease"/>
            <person name="Wu L."/>
            <person name="Ma J."/>
        </authorList>
    </citation>
    <scope>NUCLEOTIDE SEQUENCE [LARGE SCALE GENOMIC DNA]</scope>
    <source>
        <strain evidence="5">KCTC 42182</strain>
    </source>
</reference>
<dbReference type="SMART" id="SM00871">
    <property type="entry name" value="AraC_E_bind"/>
    <property type="match status" value="1"/>
</dbReference>
<comment type="caution">
    <text evidence="4">The sequence shown here is derived from an EMBL/GenBank/DDBJ whole genome shotgun (WGS) entry which is preliminary data.</text>
</comment>
<sequence>MPELAPEDSASQAGYIRRFARVIDYIYAHLDEAPDLNTLAEVAALSPWHWHRIWQAVYGESVVGTVKRLWLQRAAADLTHSDQPLEAIWPRAGYASLAAFSRAFRDAYGLPPAEYRKTGSHTRFTQPAARTGDFAMRTVEIHQLEPAALAVIPHQGSYMEIGRAFETLFGTLAARDLLRPGLCMKGLFYSDPTSVPEADLRSAAGILLPDPAFPVAPPLERAFLRGGDYAVLRHKGPYSDMRAAYDWLYGEWLVQSSREAADAPVFEDYLNNPREVAPTELLTDICLPLK</sequence>
<organism evidence="4 5">
    <name type="scientific">Ferrovibrio xuzhouensis</name>
    <dbReference type="NCBI Taxonomy" id="1576914"/>
    <lineage>
        <taxon>Bacteria</taxon>
        <taxon>Pseudomonadati</taxon>
        <taxon>Pseudomonadota</taxon>
        <taxon>Alphaproteobacteria</taxon>
        <taxon>Rhodospirillales</taxon>
        <taxon>Rhodospirillaceae</taxon>
        <taxon>Ferrovibrio</taxon>
    </lineage>
</organism>
<dbReference type="Proteomes" id="UP001595711">
    <property type="component" value="Unassembled WGS sequence"/>
</dbReference>
<dbReference type="Gene3D" id="3.20.80.10">
    <property type="entry name" value="Regulatory factor, effector binding domain"/>
    <property type="match status" value="1"/>
</dbReference>
<dbReference type="SMART" id="SM00342">
    <property type="entry name" value="HTH_ARAC"/>
    <property type="match status" value="1"/>
</dbReference>
<feature type="domain" description="HTH araC/xylS-type" evidence="3">
    <location>
        <begin position="20"/>
        <end position="118"/>
    </location>
</feature>
<gene>
    <name evidence="4" type="ORF">ACFOOQ_12690</name>
</gene>
<dbReference type="Pfam" id="PF12833">
    <property type="entry name" value="HTH_18"/>
    <property type="match status" value="1"/>
</dbReference>
<dbReference type="InterPro" id="IPR010499">
    <property type="entry name" value="AraC_E-bd"/>
</dbReference>
<dbReference type="InterPro" id="IPR011256">
    <property type="entry name" value="Reg_factor_effector_dom_sf"/>
</dbReference>
<evidence type="ECO:0000313" key="4">
    <source>
        <dbReference type="EMBL" id="MFC3676406.1"/>
    </source>
</evidence>
<dbReference type="PANTHER" id="PTHR40055">
    <property type="entry name" value="TRANSCRIPTIONAL REGULATOR YGIV-RELATED"/>
    <property type="match status" value="1"/>
</dbReference>
<dbReference type="Gene3D" id="1.10.10.60">
    <property type="entry name" value="Homeodomain-like"/>
    <property type="match status" value="1"/>
</dbReference>
<evidence type="ECO:0000256" key="1">
    <source>
        <dbReference type="ARBA" id="ARBA00023015"/>
    </source>
</evidence>
<dbReference type="RefSeq" id="WP_379726962.1">
    <property type="nucleotide sequence ID" value="NZ_JBHRYJ010000002.1"/>
</dbReference>
<dbReference type="SUPFAM" id="SSF46689">
    <property type="entry name" value="Homeodomain-like"/>
    <property type="match status" value="2"/>
</dbReference>
<evidence type="ECO:0000313" key="5">
    <source>
        <dbReference type="Proteomes" id="UP001595711"/>
    </source>
</evidence>
<dbReference type="InterPro" id="IPR050908">
    <property type="entry name" value="SmbC-like"/>
</dbReference>
<keyword evidence="2" id="KW-0804">Transcription</keyword>
<dbReference type="Pfam" id="PF06445">
    <property type="entry name" value="GyrI-like"/>
    <property type="match status" value="1"/>
</dbReference>
<keyword evidence="1" id="KW-0805">Transcription regulation</keyword>
<dbReference type="InterPro" id="IPR009057">
    <property type="entry name" value="Homeodomain-like_sf"/>
</dbReference>
<dbReference type="SUPFAM" id="SSF55136">
    <property type="entry name" value="Probable bacterial effector-binding domain"/>
    <property type="match status" value="1"/>
</dbReference>